<proteinExistence type="inferred from homology"/>
<evidence type="ECO:0000256" key="5">
    <source>
        <dbReference type="ARBA" id="ARBA00022679"/>
    </source>
</evidence>
<evidence type="ECO:0000313" key="22">
    <source>
        <dbReference type="Proteomes" id="UP001378592"/>
    </source>
</evidence>
<evidence type="ECO:0000256" key="12">
    <source>
        <dbReference type="ARBA" id="ARBA00047768"/>
    </source>
</evidence>
<comment type="function">
    <text evidence="14">DNA-dependent RNA polymerase catalyzes the transcription of DNA into RNA using the four ribonucleoside triphosphates as substrates.</text>
</comment>
<accession>A0AAN9VNM0</accession>
<dbReference type="FunFam" id="3.90.1100.10:FF:000016">
    <property type="entry name" value="DNA-directed RNA polymerase subunit beta"/>
    <property type="match status" value="1"/>
</dbReference>
<evidence type="ECO:0000259" key="20">
    <source>
        <dbReference type="Pfam" id="PF06883"/>
    </source>
</evidence>
<keyword evidence="5 14" id="KW-0808">Transferase</keyword>
<dbReference type="PROSITE" id="PS01166">
    <property type="entry name" value="RNA_POL_BETA"/>
    <property type="match status" value="1"/>
</dbReference>
<comment type="subunit">
    <text evidence="3">Component of the RNA polymerase I (Pol I) complex consisting of at least 13 subunits.</text>
</comment>
<dbReference type="GO" id="GO:0006351">
    <property type="term" value="P:DNA-templated transcription"/>
    <property type="evidence" value="ECO:0007669"/>
    <property type="project" value="InterPro"/>
</dbReference>
<feature type="domain" description="RNA polymerase Rpb2" evidence="16">
    <location>
        <begin position="1034"/>
        <end position="1132"/>
    </location>
</feature>
<feature type="domain" description="RNA polymerase beta subunit protrusion" evidence="18">
    <location>
        <begin position="36"/>
        <end position="409"/>
    </location>
</feature>
<dbReference type="EC" id="2.7.7.6" evidence="14"/>
<evidence type="ECO:0000313" key="21">
    <source>
        <dbReference type="EMBL" id="KAK7794629.1"/>
    </source>
</evidence>
<dbReference type="PANTHER" id="PTHR20856">
    <property type="entry name" value="DNA-DIRECTED RNA POLYMERASE I SUBUNIT 2"/>
    <property type="match status" value="1"/>
</dbReference>
<dbReference type="Pfam" id="PF04560">
    <property type="entry name" value="RNA_pol_Rpb2_7"/>
    <property type="match status" value="1"/>
</dbReference>
<dbReference type="Gene3D" id="2.40.270.10">
    <property type="entry name" value="DNA-directed RNA polymerase, subunit 2, domain 6"/>
    <property type="match status" value="1"/>
</dbReference>
<dbReference type="Pfam" id="PF04565">
    <property type="entry name" value="RNA_pol_Rpb2_3"/>
    <property type="match status" value="1"/>
</dbReference>
<comment type="caution">
    <text evidence="21">The sequence shown here is derived from an EMBL/GenBank/DDBJ whole genome shotgun (WGS) entry which is preliminary data.</text>
</comment>
<dbReference type="Gene3D" id="2.40.50.150">
    <property type="match status" value="1"/>
</dbReference>
<dbReference type="EMBL" id="JAZDUA010000325">
    <property type="protein sequence ID" value="KAK7794629.1"/>
    <property type="molecule type" value="Genomic_DNA"/>
</dbReference>
<feature type="domain" description="RNA polymerase Rpb2" evidence="17">
    <location>
        <begin position="186"/>
        <end position="375"/>
    </location>
</feature>
<comment type="catalytic activity">
    <reaction evidence="12">
        <text>RNA(n) + a ribonucleoside 5'-triphosphate = RNA(n+1) + diphosphate</text>
        <dbReference type="Rhea" id="RHEA:21248"/>
        <dbReference type="Rhea" id="RHEA-COMP:14527"/>
        <dbReference type="Rhea" id="RHEA-COMP:17342"/>
        <dbReference type="ChEBI" id="CHEBI:33019"/>
        <dbReference type="ChEBI" id="CHEBI:61557"/>
        <dbReference type="ChEBI" id="CHEBI:140395"/>
        <dbReference type="EC" id="2.7.7.6"/>
    </reaction>
    <physiologicalReaction direction="left-to-right" evidence="12">
        <dbReference type="Rhea" id="RHEA:21249"/>
    </physiologicalReaction>
</comment>
<dbReference type="Pfam" id="PF00562">
    <property type="entry name" value="RNA_pol_Rpb2_6"/>
    <property type="match status" value="1"/>
</dbReference>
<evidence type="ECO:0000256" key="3">
    <source>
        <dbReference type="ARBA" id="ARBA00011251"/>
    </source>
</evidence>
<sequence>MAGFCIKNEPKYPSLKNLTSSFGSIPHKPNEFLSSLGAPHIDSFNFAVGKGLTKAVADLDPVEFNLPSGELVSLSLKDLHVLKPTLSDVLSLGARTKEVFPTEARQSMTSYQGKLQGYVCCKINNAQFLIEKDFGEIPVMVKSSKCHLSNLSPKELIEKEEHDDDWGGYFIIQGHERMIRMLMMTRRNYPLSLKRPSWQSRGKLFSEFGVLIRCAQDDETCRNNVLHYVTDGSARFMLMLKRSQYFLPLVLIMKALVDVSDMYIFQKLMAGQEDNQYLKGCVRSMLQIPHHENIHTHQQAKDFLGKNFRLKLTELPQSWSDGEMCDYVLKRCVLIHLNRSEDKFNLLVVMVHKLWGVVQGRCSVDGVDSPQAQEVLVGGYLWLQYLKERLQRFIYLLRMLITKESQNVTFQINESALKSIVRKSGEVGKYINHFLATGSVSSYTGLGLMQDKGLSICAENINRMRYMSHFRAVHRGAFFQEMRTTEARQLLPDAWGFICPVHTPDGAPCGLLNHLTKYCQVAPVPEAKLVAKIPDLLVSMGMISIDSVGACAKVHSEFYLVMLDGCVVGYVANEQIRTFVDELRMLKIEGKMVPQTLEIGLIPKVPGDRTQFPGLFLFTGPARLMRPVVNLSCNRIELIGTLEQLYMDISIGPKEFIPGVTTHQELSDTSFLSNLACLIPMPDCNQSPRNMYQCQMGKQTMGTASHVLQKQTESKMYRLQTPTAPLFRPAHHDYINLDNFGMGTNAVVAVISYTGYDMEDAMVINKGSFQRGFAHGSVYKSHIVPLPTKGSYFGLNPHLEVNSEVRRHLDADGLPHVGTRLANEQPVCSYYDESNGQYVVSHWRSSEEAYIDAVRICDSLGRDQRTGVCLLVRIPRNPNIGDKFASRAGQKGICSMLWPSEDLPFTESGLVPDIVFNPHGFPSRMTIAMMIEVMAGKSGAVHGMVHDATPFRFNEDQTAIDYFGQLLEEGGFNYFGTEKMYSGVSGCEMNAEIFFGIVHYQRLRHMVADKWQVRSTGAIDVLTHQPIKGRKRGGGVRFGEMERDSLLSHGAAFLLQDRLFHCSDRCTTLVCQNCGNIISPLMYVIHKGNHRVTKVECRLCKSKSSVSEMDIPYIYRFLSMQLAAVNINLKLEVGKK</sequence>
<evidence type="ECO:0000259" key="18">
    <source>
        <dbReference type="Pfam" id="PF04563"/>
    </source>
</evidence>
<dbReference type="InterPro" id="IPR037033">
    <property type="entry name" value="DNA-dir_RNAP_su2_hyb_sf"/>
</dbReference>
<evidence type="ECO:0000259" key="17">
    <source>
        <dbReference type="Pfam" id="PF04561"/>
    </source>
</evidence>
<protein>
    <recommendedName>
        <fullName evidence="14">DNA-directed RNA polymerase subunit beta</fullName>
        <ecNumber evidence="14">2.7.7.6</ecNumber>
    </recommendedName>
</protein>
<dbReference type="InterPro" id="IPR007121">
    <property type="entry name" value="RNA_pol_bsu_CS"/>
</dbReference>
<dbReference type="GO" id="GO:0005730">
    <property type="term" value="C:nucleolus"/>
    <property type="evidence" value="ECO:0007669"/>
    <property type="project" value="UniProtKB-SubCell"/>
</dbReference>
<dbReference type="AlphaFoldDB" id="A0AAN9VNM0"/>
<dbReference type="SUPFAM" id="SSF64484">
    <property type="entry name" value="beta and beta-prime subunits of DNA dependent RNA-polymerase"/>
    <property type="match status" value="1"/>
</dbReference>
<gene>
    <name evidence="21" type="ORF">R5R35_004425</name>
</gene>
<dbReference type="InterPro" id="IPR037034">
    <property type="entry name" value="RNA_pol_Rpb2_2_sf"/>
</dbReference>
<evidence type="ECO:0000256" key="10">
    <source>
        <dbReference type="ARBA" id="ARBA00023163"/>
    </source>
</evidence>
<feature type="domain" description="DNA-directed RNA polymerase subunit 2 hybrid-binding" evidence="15">
    <location>
        <begin position="676"/>
        <end position="1032"/>
    </location>
</feature>
<dbReference type="Gene3D" id="3.90.1110.10">
    <property type="entry name" value="RNA polymerase Rpb2, domain 2"/>
    <property type="match status" value="1"/>
</dbReference>
<dbReference type="InterPro" id="IPR015712">
    <property type="entry name" value="DNA-dir_RNA_pol_su2"/>
</dbReference>
<evidence type="ECO:0000256" key="4">
    <source>
        <dbReference type="ARBA" id="ARBA00022478"/>
    </source>
</evidence>
<dbReference type="Pfam" id="PF06883">
    <property type="entry name" value="RNA_pol_Rpa2_4"/>
    <property type="match status" value="1"/>
</dbReference>
<comment type="similarity">
    <text evidence="2 13">Belongs to the RNA polymerase beta chain family.</text>
</comment>
<evidence type="ECO:0000256" key="11">
    <source>
        <dbReference type="ARBA" id="ARBA00023242"/>
    </source>
</evidence>
<dbReference type="FunFam" id="3.90.1100.10:FF:000008">
    <property type="entry name" value="DNA-directed RNA polymerase subunit beta"/>
    <property type="match status" value="1"/>
</dbReference>
<dbReference type="Pfam" id="PF04561">
    <property type="entry name" value="RNA_pol_Rpb2_2"/>
    <property type="match status" value="1"/>
</dbReference>
<evidence type="ECO:0000259" key="16">
    <source>
        <dbReference type="Pfam" id="PF04560"/>
    </source>
</evidence>
<feature type="domain" description="DNA-directed RNA polymerase I subunit RPA2" evidence="20">
    <location>
        <begin position="568"/>
        <end position="626"/>
    </location>
</feature>
<dbReference type="GO" id="GO:0008270">
    <property type="term" value="F:zinc ion binding"/>
    <property type="evidence" value="ECO:0007669"/>
    <property type="project" value="UniProtKB-KW"/>
</dbReference>
<dbReference type="FunFam" id="2.40.270.10:FF:000011">
    <property type="entry name" value="DNA-directed RNA polymerase subunit beta"/>
    <property type="match status" value="1"/>
</dbReference>
<evidence type="ECO:0000256" key="8">
    <source>
        <dbReference type="ARBA" id="ARBA00022771"/>
    </source>
</evidence>
<keyword evidence="9" id="KW-0862">Zinc</keyword>
<dbReference type="Pfam" id="PF04563">
    <property type="entry name" value="RNA_pol_Rpb2_1"/>
    <property type="match status" value="1"/>
</dbReference>
<keyword evidence="11" id="KW-0539">Nucleus</keyword>
<evidence type="ECO:0000256" key="14">
    <source>
        <dbReference type="RuleBase" id="RU363031"/>
    </source>
</evidence>
<dbReference type="InterPro" id="IPR007642">
    <property type="entry name" value="RNA_pol_Rpb2_2"/>
</dbReference>
<dbReference type="GO" id="GO:0000428">
    <property type="term" value="C:DNA-directed RNA polymerase complex"/>
    <property type="evidence" value="ECO:0007669"/>
    <property type="project" value="UniProtKB-KW"/>
</dbReference>
<dbReference type="GO" id="GO:0003899">
    <property type="term" value="F:DNA-directed RNA polymerase activity"/>
    <property type="evidence" value="ECO:0007669"/>
    <property type="project" value="UniProtKB-EC"/>
</dbReference>
<feature type="domain" description="RNA polymerase Rpb2" evidence="19">
    <location>
        <begin position="457"/>
        <end position="521"/>
    </location>
</feature>
<reference evidence="21 22" key="1">
    <citation type="submission" date="2024-03" db="EMBL/GenBank/DDBJ databases">
        <title>The genome assembly and annotation of the cricket Gryllus longicercus Weissman &amp; Gray.</title>
        <authorList>
            <person name="Szrajer S."/>
            <person name="Gray D."/>
            <person name="Ylla G."/>
        </authorList>
    </citation>
    <scope>NUCLEOTIDE SEQUENCE [LARGE SCALE GENOMIC DNA]</scope>
    <source>
        <strain evidence="21">DAG 2021-001</strain>
        <tissue evidence="21">Whole body minus gut</tissue>
    </source>
</reference>
<dbReference type="InterPro" id="IPR007644">
    <property type="entry name" value="RNA_pol_bsu_protrusion"/>
</dbReference>
<dbReference type="Gene3D" id="3.90.1100.10">
    <property type="match status" value="2"/>
</dbReference>
<dbReference type="GO" id="GO:0032549">
    <property type="term" value="F:ribonucleoside binding"/>
    <property type="evidence" value="ECO:0007669"/>
    <property type="project" value="InterPro"/>
</dbReference>
<organism evidence="21 22">
    <name type="scientific">Gryllus longicercus</name>
    <dbReference type="NCBI Taxonomy" id="2509291"/>
    <lineage>
        <taxon>Eukaryota</taxon>
        <taxon>Metazoa</taxon>
        <taxon>Ecdysozoa</taxon>
        <taxon>Arthropoda</taxon>
        <taxon>Hexapoda</taxon>
        <taxon>Insecta</taxon>
        <taxon>Pterygota</taxon>
        <taxon>Neoptera</taxon>
        <taxon>Polyneoptera</taxon>
        <taxon>Orthoptera</taxon>
        <taxon>Ensifera</taxon>
        <taxon>Gryllidea</taxon>
        <taxon>Grylloidea</taxon>
        <taxon>Gryllidae</taxon>
        <taxon>Gryllinae</taxon>
        <taxon>Gryllus</taxon>
    </lineage>
</organism>
<evidence type="ECO:0000259" key="15">
    <source>
        <dbReference type="Pfam" id="PF00562"/>
    </source>
</evidence>
<dbReference type="InterPro" id="IPR014724">
    <property type="entry name" value="RNA_pol_RPB2_OB-fold"/>
</dbReference>
<evidence type="ECO:0000256" key="1">
    <source>
        <dbReference type="ARBA" id="ARBA00004604"/>
    </source>
</evidence>
<keyword evidence="8" id="KW-0863">Zinc-finger</keyword>
<evidence type="ECO:0000256" key="2">
    <source>
        <dbReference type="ARBA" id="ARBA00006835"/>
    </source>
</evidence>
<keyword evidence="7" id="KW-0479">Metal-binding</keyword>
<evidence type="ECO:0000256" key="13">
    <source>
        <dbReference type="RuleBase" id="RU000434"/>
    </source>
</evidence>
<keyword evidence="22" id="KW-1185">Reference proteome</keyword>
<dbReference type="InterPro" id="IPR007645">
    <property type="entry name" value="RNA_pol_Rpb2_3"/>
</dbReference>
<dbReference type="InterPro" id="IPR009674">
    <property type="entry name" value="Rpa2_dom_4"/>
</dbReference>
<dbReference type="InterPro" id="IPR007120">
    <property type="entry name" value="DNA-dir_RNAP_su2_dom"/>
</dbReference>
<keyword evidence="6 14" id="KW-0548">Nucleotidyltransferase</keyword>
<comment type="subcellular location">
    <subcellularLocation>
        <location evidence="1">Nucleus</location>
        <location evidence="1">Nucleolus</location>
    </subcellularLocation>
</comment>
<keyword evidence="4 14" id="KW-0240">DNA-directed RNA polymerase</keyword>
<evidence type="ECO:0000256" key="6">
    <source>
        <dbReference type="ARBA" id="ARBA00022695"/>
    </source>
</evidence>
<dbReference type="FunFam" id="3.90.1800.10:FF:000004">
    <property type="entry name" value="DNA-directed RNA polymerase subunit beta"/>
    <property type="match status" value="1"/>
</dbReference>
<name>A0AAN9VNM0_9ORTH</name>
<evidence type="ECO:0000256" key="9">
    <source>
        <dbReference type="ARBA" id="ARBA00022833"/>
    </source>
</evidence>
<dbReference type="InterPro" id="IPR007641">
    <property type="entry name" value="RNA_pol_Rpb2_7"/>
</dbReference>
<dbReference type="CDD" id="cd00653">
    <property type="entry name" value="RNA_pol_B_RPB2"/>
    <property type="match status" value="1"/>
</dbReference>
<keyword evidence="10 14" id="KW-0804">Transcription</keyword>
<dbReference type="GO" id="GO:0003677">
    <property type="term" value="F:DNA binding"/>
    <property type="evidence" value="ECO:0007669"/>
    <property type="project" value="InterPro"/>
</dbReference>
<dbReference type="Gene3D" id="3.90.1800.10">
    <property type="entry name" value="RNA polymerase alpha subunit dimerisation domain"/>
    <property type="match status" value="1"/>
</dbReference>
<evidence type="ECO:0000256" key="7">
    <source>
        <dbReference type="ARBA" id="ARBA00022723"/>
    </source>
</evidence>
<dbReference type="Proteomes" id="UP001378592">
    <property type="component" value="Unassembled WGS sequence"/>
</dbReference>
<evidence type="ECO:0000259" key="19">
    <source>
        <dbReference type="Pfam" id="PF04565"/>
    </source>
</evidence>